<evidence type="ECO:0000313" key="3">
    <source>
        <dbReference type="Proteomes" id="UP000183487"/>
    </source>
</evidence>
<keyword evidence="1" id="KW-0472">Membrane</keyword>
<dbReference type="Proteomes" id="UP000183487">
    <property type="component" value="Unassembled WGS sequence"/>
</dbReference>
<gene>
    <name evidence="2" type="ORF">SAMN05443245_3612</name>
</gene>
<reference evidence="3" key="1">
    <citation type="submission" date="2016-10" db="EMBL/GenBank/DDBJ databases">
        <authorList>
            <person name="Varghese N."/>
        </authorList>
    </citation>
    <scope>NUCLEOTIDE SEQUENCE [LARGE SCALE GENOMIC DNA]</scope>
    <source>
        <strain evidence="3">GAS106B</strain>
    </source>
</reference>
<keyword evidence="1" id="KW-1133">Transmembrane helix</keyword>
<evidence type="ECO:0000313" key="2">
    <source>
        <dbReference type="EMBL" id="SDR21487.1"/>
    </source>
</evidence>
<sequence>MALNLTLLSDSLLSDLSTAVCHYIFVITVWIHESLMRENPTMAGRRADMRKE</sequence>
<evidence type="ECO:0000256" key="1">
    <source>
        <dbReference type="SAM" id="Phobius"/>
    </source>
</evidence>
<dbReference type="EMBL" id="FNKP01000002">
    <property type="protein sequence ID" value="SDR21487.1"/>
    <property type="molecule type" value="Genomic_DNA"/>
</dbReference>
<dbReference type="AlphaFoldDB" id="A0A1H1H7R1"/>
<protein>
    <submittedName>
        <fullName evidence="2">Uncharacterized protein</fullName>
    </submittedName>
</protein>
<keyword evidence="3" id="KW-1185">Reference proteome</keyword>
<feature type="transmembrane region" description="Helical" evidence="1">
    <location>
        <begin position="12"/>
        <end position="32"/>
    </location>
</feature>
<proteinExistence type="predicted"/>
<accession>A0A1H1H7R1</accession>
<organism evidence="2 3">
    <name type="scientific">Paraburkholderia fungorum</name>
    <dbReference type="NCBI Taxonomy" id="134537"/>
    <lineage>
        <taxon>Bacteria</taxon>
        <taxon>Pseudomonadati</taxon>
        <taxon>Pseudomonadota</taxon>
        <taxon>Betaproteobacteria</taxon>
        <taxon>Burkholderiales</taxon>
        <taxon>Burkholderiaceae</taxon>
        <taxon>Paraburkholderia</taxon>
    </lineage>
</organism>
<name>A0A1H1H7R1_9BURK</name>
<keyword evidence="1" id="KW-0812">Transmembrane</keyword>